<dbReference type="InterPro" id="IPR011545">
    <property type="entry name" value="DEAD/DEAH_box_helicase_dom"/>
</dbReference>
<evidence type="ECO:0000256" key="2">
    <source>
        <dbReference type="ARBA" id="ARBA00001947"/>
    </source>
</evidence>
<dbReference type="CDD" id="cd17920">
    <property type="entry name" value="DEXHc_RecQ"/>
    <property type="match status" value="1"/>
</dbReference>
<dbReference type="NCBIfam" id="TIGR01389">
    <property type="entry name" value="recQ"/>
    <property type="match status" value="1"/>
</dbReference>
<dbReference type="SMART" id="SM00341">
    <property type="entry name" value="HRDC"/>
    <property type="match status" value="1"/>
</dbReference>
<keyword evidence="12" id="KW-0233">DNA recombination</keyword>
<keyword evidence="5" id="KW-0547">Nucleotide-binding</keyword>
<evidence type="ECO:0000256" key="9">
    <source>
        <dbReference type="ARBA" id="ARBA00022833"/>
    </source>
</evidence>
<dbReference type="InterPro" id="IPR014001">
    <property type="entry name" value="Helicase_ATP-bd"/>
</dbReference>
<dbReference type="SMART" id="SM00487">
    <property type="entry name" value="DEXDc"/>
    <property type="match status" value="1"/>
</dbReference>
<feature type="domain" description="Helicase C-terminal" evidence="19">
    <location>
        <begin position="223"/>
        <end position="377"/>
    </location>
</feature>
<dbReference type="CDD" id="cd18794">
    <property type="entry name" value="SF2_C_RecQ"/>
    <property type="match status" value="1"/>
</dbReference>
<sequence length="736" mass="83926">MNHAKKADTKDKYAVLERYFGYRSFRRGQEDVVDSLLSGRDALAIMPTGAGKSLCYQVSALLLDGVALVVSPLISLMKDQVNALTAQGVKAAYLNSSLNDAQFDKALRNMANGMYKIVYVAPERLKSSRFIRAATSIRISLIAVDEAHCVSQWGQDFRPSYLNIAEFIAELPQHPTIGAFTATATTEVKQDIVRILGLRDPLEVTTGFDRPNLFFSVIRTSQKSKQLLYLLFSRMNNSGIIYCSTRKTVEKVCALLYDKGFSATRYHAGLSDEERRKNQDDFVYDRKRIMVATNAFGMGIDKSDVRFVIHYNMPKNLESYYQEAGRAGRDGEDSDCILLFGHQDIQTAWYFIDHMEPNPELSDEQNEAFRKKEIERLGHMIAYCKTRECLRAHMLRYFGDSADDRCDKCSNCRSKMKTFDATIESQKILSCIVKTGQRFGARVISDTLRGKINDRVRTLGFDRLSTFGIMENEKKKYINEMIDELERMDYVRYVGAGYPIIKVTDAGWRVLRGEEKVMMIQTDLLRTSAVIQKSKEEETAFEANNRELFNALRKTRAEIAAKRGVPAYVIFSDSALRDMCAKMPTTDEEFLTVNGVGETKLKQYGASFIPVVKRYLPTKRGKLPFYISEEQLSRFEYSDTPIPVSEITRRINGLADDERRKKLRATDITDWLLSINVLKIEELNGKPFKLPTYDGTKLGLSVERREKDDGERYYITLYNRKAQEFVIDNLSGVIAS</sequence>
<keyword evidence="6" id="KW-0227">DNA damage</keyword>
<evidence type="ECO:0000256" key="8">
    <source>
        <dbReference type="ARBA" id="ARBA00022806"/>
    </source>
</evidence>
<dbReference type="PANTHER" id="PTHR13710:SF105">
    <property type="entry name" value="ATP-DEPENDENT DNA HELICASE Q1"/>
    <property type="match status" value="1"/>
</dbReference>
<keyword evidence="21" id="KW-1185">Reference proteome</keyword>
<dbReference type="InterPro" id="IPR036388">
    <property type="entry name" value="WH-like_DNA-bd_sf"/>
</dbReference>
<dbReference type="InterPro" id="IPR002121">
    <property type="entry name" value="HRDC_dom"/>
</dbReference>
<evidence type="ECO:0000256" key="11">
    <source>
        <dbReference type="ARBA" id="ARBA00023125"/>
    </source>
</evidence>
<organism evidence="20 21">
    <name type="scientific">Ruminococcus difficilis</name>
    <dbReference type="NCBI Taxonomy" id="2763069"/>
    <lineage>
        <taxon>Bacteria</taxon>
        <taxon>Bacillati</taxon>
        <taxon>Bacillota</taxon>
        <taxon>Clostridia</taxon>
        <taxon>Eubacteriales</taxon>
        <taxon>Oscillospiraceae</taxon>
        <taxon>Ruminococcus</taxon>
    </lineage>
</organism>
<dbReference type="Proteomes" id="UP000633365">
    <property type="component" value="Unassembled WGS sequence"/>
</dbReference>
<evidence type="ECO:0000256" key="1">
    <source>
        <dbReference type="ARBA" id="ARBA00001946"/>
    </source>
</evidence>
<evidence type="ECO:0000256" key="12">
    <source>
        <dbReference type="ARBA" id="ARBA00023172"/>
    </source>
</evidence>
<keyword evidence="11" id="KW-0238">DNA-binding</keyword>
<keyword evidence="7 20" id="KW-0378">Hydrolase</keyword>
<dbReference type="Gene3D" id="1.10.150.80">
    <property type="entry name" value="HRDC domain"/>
    <property type="match status" value="1"/>
</dbReference>
<dbReference type="FunFam" id="3.40.50.300:FF:000296">
    <property type="entry name" value="ATP-dependent DNA helicase RecQ"/>
    <property type="match status" value="1"/>
</dbReference>
<evidence type="ECO:0000259" key="17">
    <source>
        <dbReference type="PROSITE" id="PS50967"/>
    </source>
</evidence>
<dbReference type="GO" id="GO:0005524">
    <property type="term" value="F:ATP binding"/>
    <property type="evidence" value="ECO:0007669"/>
    <property type="project" value="UniProtKB-KW"/>
</dbReference>
<comment type="caution">
    <text evidence="20">The sequence shown here is derived from an EMBL/GenBank/DDBJ whole genome shotgun (WGS) entry which is preliminary data.</text>
</comment>
<dbReference type="InterPro" id="IPR010997">
    <property type="entry name" value="HRDC-like_sf"/>
</dbReference>
<evidence type="ECO:0000313" key="21">
    <source>
        <dbReference type="Proteomes" id="UP000633365"/>
    </source>
</evidence>
<dbReference type="InterPro" id="IPR044876">
    <property type="entry name" value="HRDC_dom_sf"/>
</dbReference>
<keyword evidence="9" id="KW-0862">Zinc</keyword>
<keyword evidence="13" id="KW-0234">DNA repair</keyword>
<comment type="catalytic activity">
    <reaction evidence="15">
        <text>Couples ATP hydrolysis with the unwinding of duplex DNA by translocating in the 3'-5' direction.</text>
        <dbReference type="EC" id="5.6.2.4"/>
    </reaction>
</comment>
<dbReference type="GO" id="GO:0006310">
    <property type="term" value="P:DNA recombination"/>
    <property type="evidence" value="ECO:0007669"/>
    <property type="project" value="UniProtKB-UniRule"/>
</dbReference>
<accession>A0A934TZK6</accession>
<evidence type="ECO:0000256" key="6">
    <source>
        <dbReference type="ARBA" id="ARBA00022763"/>
    </source>
</evidence>
<dbReference type="Gene3D" id="1.10.10.10">
    <property type="entry name" value="Winged helix-like DNA-binding domain superfamily/Winged helix DNA-binding domain"/>
    <property type="match status" value="1"/>
</dbReference>
<dbReference type="SMART" id="SM00956">
    <property type="entry name" value="RQC"/>
    <property type="match status" value="1"/>
</dbReference>
<comment type="cofactor">
    <cofactor evidence="2">
        <name>Zn(2+)</name>
        <dbReference type="ChEBI" id="CHEBI:29105"/>
    </cofactor>
</comment>
<dbReference type="PROSITE" id="PS51192">
    <property type="entry name" value="HELICASE_ATP_BIND_1"/>
    <property type="match status" value="1"/>
</dbReference>
<dbReference type="InterPro" id="IPR001650">
    <property type="entry name" value="Helicase_C-like"/>
</dbReference>
<dbReference type="InterPro" id="IPR032284">
    <property type="entry name" value="RecQ_Zn-bd"/>
</dbReference>
<feature type="domain" description="HRDC" evidence="17">
    <location>
        <begin position="542"/>
        <end position="622"/>
    </location>
</feature>
<name>A0A934TZK6_9FIRM</name>
<dbReference type="PROSITE" id="PS50967">
    <property type="entry name" value="HRDC"/>
    <property type="match status" value="1"/>
</dbReference>
<evidence type="ECO:0000256" key="5">
    <source>
        <dbReference type="ARBA" id="ARBA00022741"/>
    </source>
</evidence>
<dbReference type="GO" id="GO:0005737">
    <property type="term" value="C:cytoplasm"/>
    <property type="evidence" value="ECO:0007669"/>
    <property type="project" value="TreeGrafter"/>
</dbReference>
<gene>
    <name evidence="20" type="primary">recQ</name>
    <name evidence="20" type="ORF">JKK62_03145</name>
</gene>
<dbReference type="Pfam" id="PF00270">
    <property type="entry name" value="DEAD"/>
    <property type="match status" value="1"/>
</dbReference>
<dbReference type="InterPro" id="IPR027417">
    <property type="entry name" value="P-loop_NTPase"/>
</dbReference>
<dbReference type="PROSITE" id="PS51194">
    <property type="entry name" value="HELICASE_CTER"/>
    <property type="match status" value="1"/>
</dbReference>
<keyword evidence="10" id="KW-0067">ATP-binding</keyword>
<evidence type="ECO:0000256" key="14">
    <source>
        <dbReference type="ARBA" id="ARBA00023235"/>
    </source>
</evidence>
<dbReference type="EC" id="5.6.2.4" evidence="16"/>
<dbReference type="GO" id="GO:0030894">
    <property type="term" value="C:replisome"/>
    <property type="evidence" value="ECO:0007669"/>
    <property type="project" value="TreeGrafter"/>
</dbReference>
<dbReference type="InterPro" id="IPR036390">
    <property type="entry name" value="WH_DNA-bd_sf"/>
</dbReference>
<feature type="domain" description="Helicase ATP-binding" evidence="18">
    <location>
        <begin position="33"/>
        <end position="202"/>
    </location>
</feature>
<dbReference type="GO" id="GO:0043590">
    <property type="term" value="C:bacterial nucleoid"/>
    <property type="evidence" value="ECO:0007669"/>
    <property type="project" value="TreeGrafter"/>
</dbReference>
<evidence type="ECO:0000256" key="10">
    <source>
        <dbReference type="ARBA" id="ARBA00022840"/>
    </source>
</evidence>
<dbReference type="InterPro" id="IPR004589">
    <property type="entry name" value="DNA_helicase_ATP-dep_RecQ"/>
</dbReference>
<evidence type="ECO:0000259" key="19">
    <source>
        <dbReference type="PROSITE" id="PS51194"/>
    </source>
</evidence>
<evidence type="ECO:0000256" key="7">
    <source>
        <dbReference type="ARBA" id="ARBA00022801"/>
    </source>
</evidence>
<dbReference type="PANTHER" id="PTHR13710">
    <property type="entry name" value="DNA HELICASE RECQ FAMILY MEMBER"/>
    <property type="match status" value="1"/>
</dbReference>
<dbReference type="GO" id="GO:0003677">
    <property type="term" value="F:DNA binding"/>
    <property type="evidence" value="ECO:0007669"/>
    <property type="project" value="UniProtKB-KW"/>
</dbReference>
<evidence type="ECO:0000256" key="3">
    <source>
        <dbReference type="ARBA" id="ARBA00005446"/>
    </source>
</evidence>
<dbReference type="InterPro" id="IPR018982">
    <property type="entry name" value="RQC_domain"/>
</dbReference>
<reference evidence="20" key="1">
    <citation type="submission" date="2021-01" db="EMBL/GenBank/DDBJ databases">
        <title>Genome public.</title>
        <authorList>
            <person name="Liu C."/>
            <person name="Sun Q."/>
        </authorList>
    </citation>
    <scope>NUCLEOTIDE SEQUENCE</scope>
    <source>
        <strain evidence="20">M6</strain>
    </source>
</reference>
<evidence type="ECO:0000256" key="16">
    <source>
        <dbReference type="NCBIfam" id="TIGR01389"/>
    </source>
</evidence>
<dbReference type="Pfam" id="PF00271">
    <property type="entry name" value="Helicase_C"/>
    <property type="match status" value="1"/>
</dbReference>
<dbReference type="SUPFAM" id="SSF52540">
    <property type="entry name" value="P-loop containing nucleoside triphosphate hydrolases"/>
    <property type="match status" value="1"/>
</dbReference>
<comment type="cofactor">
    <cofactor evidence="1">
        <name>Mg(2+)</name>
        <dbReference type="ChEBI" id="CHEBI:18420"/>
    </cofactor>
</comment>
<dbReference type="GO" id="GO:0006281">
    <property type="term" value="P:DNA repair"/>
    <property type="evidence" value="ECO:0007669"/>
    <property type="project" value="UniProtKB-KW"/>
</dbReference>
<dbReference type="GO" id="GO:0043138">
    <property type="term" value="F:3'-5' DNA helicase activity"/>
    <property type="evidence" value="ECO:0007669"/>
    <property type="project" value="UniProtKB-EC"/>
</dbReference>
<dbReference type="Gene3D" id="3.40.50.300">
    <property type="entry name" value="P-loop containing nucleotide triphosphate hydrolases"/>
    <property type="match status" value="2"/>
</dbReference>
<keyword evidence="8 20" id="KW-0347">Helicase</keyword>
<dbReference type="NCBIfam" id="TIGR00614">
    <property type="entry name" value="recQ_fam"/>
    <property type="match status" value="1"/>
</dbReference>
<comment type="similarity">
    <text evidence="3">Belongs to the helicase family. RecQ subfamily.</text>
</comment>
<dbReference type="GO" id="GO:0016787">
    <property type="term" value="F:hydrolase activity"/>
    <property type="evidence" value="ECO:0007669"/>
    <property type="project" value="UniProtKB-KW"/>
</dbReference>
<dbReference type="Pfam" id="PF00570">
    <property type="entry name" value="HRDC"/>
    <property type="match status" value="1"/>
</dbReference>
<dbReference type="GO" id="GO:0009432">
    <property type="term" value="P:SOS response"/>
    <property type="evidence" value="ECO:0007669"/>
    <property type="project" value="UniProtKB-UniRule"/>
</dbReference>
<dbReference type="SMART" id="SM00490">
    <property type="entry name" value="HELICc"/>
    <property type="match status" value="1"/>
</dbReference>
<evidence type="ECO:0000256" key="4">
    <source>
        <dbReference type="ARBA" id="ARBA00022723"/>
    </source>
</evidence>
<dbReference type="Pfam" id="PF16124">
    <property type="entry name" value="RecQ_Zn_bind"/>
    <property type="match status" value="1"/>
</dbReference>
<dbReference type="SUPFAM" id="SSF47819">
    <property type="entry name" value="HRDC-like"/>
    <property type="match status" value="1"/>
</dbReference>
<evidence type="ECO:0000259" key="18">
    <source>
        <dbReference type="PROSITE" id="PS51192"/>
    </source>
</evidence>
<dbReference type="AlphaFoldDB" id="A0A934TZK6"/>
<keyword evidence="4" id="KW-0479">Metal-binding</keyword>
<dbReference type="GO" id="GO:0009378">
    <property type="term" value="F:four-way junction helicase activity"/>
    <property type="evidence" value="ECO:0007669"/>
    <property type="project" value="TreeGrafter"/>
</dbReference>
<protein>
    <recommendedName>
        <fullName evidence="16">DNA helicase RecQ</fullName>
        <ecNumber evidence="16">5.6.2.4</ecNumber>
    </recommendedName>
</protein>
<evidence type="ECO:0000313" key="20">
    <source>
        <dbReference type="EMBL" id="MBK6087655.1"/>
    </source>
</evidence>
<dbReference type="GO" id="GO:0046872">
    <property type="term" value="F:metal ion binding"/>
    <property type="evidence" value="ECO:0007669"/>
    <property type="project" value="UniProtKB-KW"/>
</dbReference>
<dbReference type="GO" id="GO:0006260">
    <property type="term" value="P:DNA replication"/>
    <property type="evidence" value="ECO:0007669"/>
    <property type="project" value="InterPro"/>
</dbReference>
<dbReference type="EMBL" id="JAEQMG010000040">
    <property type="protein sequence ID" value="MBK6087655.1"/>
    <property type="molecule type" value="Genomic_DNA"/>
</dbReference>
<keyword evidence="14" id="KW-0413">Isomerase</keyword>
<dbReference type="SUPFAM" id="SSF46785">
    <property type="entry name" value="Winged helix' DNA-binding domain"/>
    <property type="match status" value="1"/>
</dbReference>
<dbReference type="FunFam" id="1.10.150.80:FF:000002">
    <property type="entry name" value="ATP-dependent DNA helicase RecQ"/>
    <property type="match status" value="1"/>
</dbReference>
<proteinExistence type="inferred from homology"/>
<evidence type="ECO:0000256" key="15">
    <source>
        <dbReference type="ARBA" id="ARBA00034617"/>
    </source>
</evidence>
<evidence type="ECO:0000256" key="13">
    <source>
        <dbReference type="ARBA" id="ARBA00023204"/>
    </source>
</evidence>
<dbReference type="InterPro" id="IPR006293">
    <property type="entry name" value="DNA_helicase_ATP-dep_RecQ_bac"/>
</dbReference>
<dbReference type="Pfam" id="PF09382">
    <property type="entry name" value="RQC"/>
    <property type="match status" value="1"/>
</dbReference>